<dbReference type="Pfam" id="PF02567">
    <property type="entry name" value="PhzC-PhzF"/>
    <property type="match status" value="1"/>
</dbReference>
<reference evidence="1 2" key="1">
    <citation type="journal article" date="2019" name="Extremophiles">
        <title>Biogeography of thermophiles and predominance of Thermus scotoductus in domestic water heaters.</title>
        <authorList>
            <person name="Wilpiszeski R.L."/>
            <person name="Zhang Z."/>
            <person name="House C.H."/>
        </authorList>
    </citation>
    <scope>NUCLEOTIDE SEQUENCE [LARGE SCALE GENOMIC DNA]</scope>
    <source>
        <strain evidence="1 2">34_S34</strain>
    </source>
</reference>
<protein>
    <submittedName>
        <fullName evidence="1">Uncharacterized protein</fullName>
    </submittedName>
</protein>
<dbReference type="SUPFAM" id="SSF54506">
    <property type="entry name" value="Diaminopimelate epimerase-like"/>
    <property type="match status" value="1"/>
</dbReference>
<name>A0A430R1H9_THESC</name>
<organism evidence="1 2">
    <name type="scientific">Thermus scotoductus</name>
    <dbReference type="NCBI Taxonomy" id="37636"/>
    <lineage>
        <taxon>Bacteria</taxon>
        <taxon>Thermotogati</taxon>
        <taxon>Deinococcota</taxon>
        <taxon>Deinococci</taxon>
        <taxon>Thermales</taxon>
        <taxon>Thermaceae</taxon>
        <taxon>Thermus</taxon>
    </lineage>
</organism>
<feature type="non-terminal residue" evidence="1">
    <location>
        <position position="99"/>
    </location>
</feature>
<dbReference type="GO" id="GO:0003824">
    <property type="term" value="F:catalytic activity"/>
    <property type="evidence" value="ECO:0007669"/>
    <property type="project" value="InterPro"/>
</dbReference>
<accession>A0A430R1H9</accession>
<dbReference type="Proteomes" id="UP000286734">
    <property type="component" value="Unassembled WGS sequence"/>
</dbReference>
<sequence length="99" mass="10806">MSSTASDEYKRQRVAIVLDARGMDLEEMRSLARRLGEPETAFVTERQGTLFAARCFTPSGEVEFSGHAAIALGLTLVRLGLAPEGSERLFLHTPTEALP</sequence>
<dbReference type="InterPro" id="IPR003719">
    <property type="entry name" value="Phenazine_PhzF-like"/>
</dbReference>
<evidence type="ECO:0000313" key="2">
    <source>
        <dbReference type="Proteomes" id="UP000286734"/>
    </source>
</evidence>
<dbReference type="AlphaFoldDB" id="A0A430R1H9"/>
<gene>
    <name evidence="1" type="ORF">CSW47_12780</name>
</gene>
<dbReference type="EMBL" id="PELP01000479">
    <property type="protein sequence ID" value="RTH01177.1"/>
    <property type="molecule type" value="Genomic_DNA"/>
</dbReference>
<evidence type="ECO:0000313" key="1">
    <source>
        <dbReference type="EMBL" id="RTH01177.1"/>
    </source>
</evidence>
<dbReference type="Gene3D" id="3.10.310.10">
    <property type="entry name" value="Diaminopimelate Epimerase, Chain A, domain 1"/>
    <property type="match status" value="1"/>
</dbReference>
<comment type="caution">
    <text evidence="1">The sequence shown here is derived from an EMBL/GenBank/DDBJ whole genome shotgun (WGS) entry which is preliminary data.</text>
</comment>
<proteinExistence type="predicted"/>